<name>A0ABX1BSS9_9ACTN</name>
<gene>
    <name evidence="1" type="ORF">HCK00_06230</name>
</gene>
<dbReference type="RefSeq" id="WP_168100736.1">
    <property type="nucleotide sequence ID" value="NZ_JAATEN010000004.1"/>
</dbReference>
<protein>
    <submittedName>
        <fullName evidence="1">Uncharacterized protein</fullName>
    </submittedName>
</protein>
<sequence length="69" mass="7271">MAIPALLGAARADRLRAALEAVPAATAAHGEEYPALIREVWSRLPEVREVRQQADRGAGAAAERAPVEG</sequence>
<dbReference type="Proteomes" id="UP000695264">
    <property type="component" value="Unassembled WGS sequence"/>
</dbReference>
<reference evidence="1 2" key="1">
    <citation type="submission" date="2020-03" db="EMBL/GenBank/DDBJ databases">
        <title>WGS of actinomycetes isolated from Thailand.</title>
        <authorList>
            <person name="Thawai C."/>
        </authorList>
    </citation>
    <scope>NUCLEOTIDE SEQUENCE [LARGE SCALE GENOMIC DNA]</scope>
    <source>
        <strain evidence="1 2">PLAI 1-29</strain>
    </source>
</reference>
<proteinExistence type="predicted"/>
<keyword evidence="2" id="KW-1185">Reference proteome</keyword>
<comment type="caution">
    <text evidence="1">The sequence shown here is derived from an EMBL/GenBank/DDBJ whole genome shotgun (WGS) entry which is preliminary data.</text>
</comment>
<dbReference type="EMBL" id="JAATEN010000004">
    <property type="protein sequence ID" value="NJQ00143.1"/>
    <property type="molecule type" value="Genomic_DNA"/>
</dbReference>
<organism evidence="1 2">
    <name type="scientific">Streptomyces zingiberis</name>
    <dbReference type="NCBI Taxonomy" id="2053010"/>
    <lineage>
        <taxon>Bacteria</taxon>
        <taxon>Bacillati</taxon>
        <taxon>Actinomycetota</taxon>
        <taxon>Actinomycetes</taxon>
        <taxon>Kitasatosporales</taxon>
        <taxon>Streptomycetaceae</taxon>
        <taxon>Streptomyces</taxon>
    </lineage>
</organism>
<evidence type="ECO:0000313" key="2">
    <source>
        <dbReference type="Proteomes" id="UP000695264"/>
    </source>
</evidence>
<evidence type="ECO:0000313" key="1">
    <source>
        <dbReference type="EMBL" id="NJQ00143.1"/>
    </source>
</evidence>
<accession>A0ABX1BSS9</accession>